<proteinExistence type="predicted"/>
<feature type="region of interest" description="Disordered" evidence="1">
    <location>
        <begin position="205"/>
        <end position="225"/>
    </location>
</feature>
<evidence type="ECO:0000313" key="2">
    <source>
        <dbReference type="EMBL" id="MBM9475075.1"/>
    </source>
</evidence>
<feature type="compositionally biased region" description="Basic and acidic residues" evidence="1">
    <location>
        <begin position="205"/>
        <end position="214"/>
    </location>
</feature>
<gene>
    <name evidence="2" type="ORF">JL107_01320</name>
</gene>
<dbReference type="Proteomes" id="UP000663801">
    <property type="component" value="Unassembled WGS sequence"/>
</dbReference>
<dbReference type="RefSeq" id="WP_205255227.1">
    <property type="nucleotide sequence ID" value="NZ_BAAAPV010000001.1"/>
</dbReference>
<accession>A0A938YLF4</accession>
<comment type="caution">
    <text evidence="2">The sequence shown here is derived from an EMBL/GenBank/DDBJ whole genome shotgun (WGS) entry which is preliminary data.</text>
</comment>
<name>A0A938YLF4_9ACTN</name>
<reference evidence="2" key="1">
    <citation type="submission" date="2021-01" db="EMBL/GenBank/DDBJ databases">
        <title>KCTC 19127 draft genome.</title>
        <authorList>
            <person name="An D."/>
        </authorList>
    </citation>
    <scope>NUCLEOTIDE SEQUENCE</scope>
    <source>
        <strain evidence="2">KCTC 19127</strain>
    </source>
</reference>
<keyword evidence="3" id="KW-1185">Reference proteome</keyword>
<evidence type="ECO:0000313" key="3">
    <source>
        <dbReference type="Proteomes" id="UP000663801"/>
    </source>
</evidence>
<organism evidence="2 3">
    <name type="scientific">Nakamurella flavida</name>
    <dbReference type="NCBI Taxonomy" id="363630"/>
    <lineage>
        <taxon>Bacteria</taxon>
        <taxon>Bacillati</taxon>
        <taxon>Actinomycetota</taxon>
        <taxon>Actinomycetes</taxon>
        <taxon>Nakamurellales</taxon>
        <taxon>Nakamurellaceae</taxon>
        <taxon>Nakamurella</taxon>
    </lineage>
</organism>
<dbReference type="AlphaFoldDB" id="A0A938YLF4"/>
<dbReference type="EMBL" id="JAERWL010000002">
    <property type="protein sequence ID" value="MBM9475075.1"/>
    <property type="molecule type" value="Genomic_DNA"/>
</dbReference>
<sequence>MAPISDPAVVDLLSRVDALWGPVVRRLGRPPEELPAGQRAKWWADTVSRFAAVVSATPRFAGKFADLLPLQDGVGAAVQSLVVLGVAHEHGLTGPTGRDRAERVALLAQVLLDKPLTADEVESLQGKGLGVYVEEAFGPAEDRSGASGVVKTVLRVAGTLGRVGDLLDDRPKGGRLARLVSIVPVVGVVGGYLAEHEGLRKAAKETQRRLKADPPRASAAQTVDA</sequence>
<protein>
    <submittedName>
        <fullName evidence="2">Uncharacterized protein</fullName>
    </submittedName>
</protein>
<evidence type="ECO:0000256" key="1">
    <source>
        <dbReference type="SAM" id="MobiDB-lite"/>
    </source>
</evidence>